<gene>
    <name evidence="2" type="ORF">RirG_012200</name>
</gene>
<sequence length="169" mass="18557">MTTSILKTEDSRPATFGWLQVDKKVGQELQKLAVKHPAAMGTLIYLMTNMGRNNALAVSQAVIASKVGVTIAAVNRAIKVLNDRRFIEVVKVANLCVYRVNTRVAWQGNRGERFAHFMADIIAFEGEQGGASLDNLEPLKQVPVLDDGERYLVGNEPVDPPDQGELELP</sequence>
<feature type="domain" description="Plasmid replication protein RepL" evidence="1">
    <location>
        <begin position="44"/>
        <end position="114"/>
    </location>
</feature>
<reference evidence="2 3" key="1">
    <citation type="submission" date="2014-02" db="EMBL/GenBank/DDBJ databases">
        <title>Single nucleus genome sequencing reveals high similarity among nuclei of an endomycorrhizal fungus.</title>
        <authorList>
            <person name="Lin K."/>
            <person name="Geurts R."/>
            <person name="Zhang Z."/>
            <person name="Limpens E."/>
            <person name="Saunders D.G."/>
            <person name="Mu D."/>
            <person name="Pang E."/>
            <person name="Cao H."/>
            <person name="Cha H."/>
            <person name="Lin T."/>
            <person name="Zhou Q."/>
            <person name="Shang Y."/>
            <person name="Li Y."/>
            <person name="Ivanov S."/>
            <person name="Sharma T."/>
            <person name="Velzen R.V."/>
            <person name="Ruijter N.D."/>
            <person name="Aanen D.K."/>
            <person name="Win J."/>
            <person name="Kamoun S."/>
            <person name="Bisseling T."/>
            <person name="Huang S."/>
        </authorList>
    </citation>
    <scope>NUCLEOTIDE SEQUENCE [LARGE SCALE GENOMIC DNA]</scope>
    <source>
        <strain evidence="3">DAOM197198w</strain>
    </source>
</reference>
<name>A0A015KGK5_RHIIW</name>
<evidence type="ECO:0000313" key="3">
    <source>
        <dbReference type="Proteomes" id="UP000022910"/>
    </source>
</evidence>
<comment type="caution">
    <text evidence="2">The sequence shown here is derived from an EMBL/GenBank/DDBJ whole genome shotgun (WGS) entry which is preliminary data.</text>
</comment>
<dbReference type="AlphaFoldDB" id="A0A015KGK5"/>
<evidence type="ECO:0000259" key="1">
    <source>
        <dbReference type="Pfam" id="PF05732"/>
    </source>
</evidence>
<dbReference type="Pfam" id="PF05732">
    <property type="entry name" value="RepL"/>
    <property type="match status" value="1"/>
</dbReference>
<keyword evidence="3" id="KW-1185">Reference proteome</keyword>
<evidence type="ECO:0000313" key="2">
    <source>
        <dbReference type="EMBL" id="EXX78765.1"/>
    </source>
</evidence>
<dbReference type="GO" id="GO:0006276">
    <property type="term" value="P:plasmid maintenance"/>
    <property type="evidence" value="ECO:0007669"/>
    <property type="project" value="InterPro"/>
</dbReference>
<dbReference type="EMBL" id="JEMT01008446">
    <property type="protein sequence ID" value="EXX78765.1"/>
    <property type="molecule type" value="Genomic_DNA"/>
</dbReference>
<dbReference type="InterPro" id="IPR008813">
    <property type="entry name" value="Plasmid_replication_RepL"/>
</dbReference>
<dbReference type="GO" id="GO:0006260">
    <property type="term" value="P:DNA replication"/>
    <property type="evidence" value="ECO:0007669"/>
    <property type="project" value="InterPro"/>
</dbReference>
<proteinExistence type="predicted"/>
<dbReference type="HOGENOM" id="CLU_1624020_0_0_1"/>
<dbReference type="Proteomes" id="UP000022910">
    <property type="component" value="Unassembled WGS sequence"/>
</dbReference>
<accession>A0A015KGK5</accession>
<organism evidence="2 3">
    <name type="scientific">Rhizophagus irregularis (strain DAOM 197198w)</name>
    <name type="common">Glomus intraradices</name>
    <dbReference type="NCBI Taxonomy" id="1432141"/>
    <lineage>
        <taxon>Eukaryota</taxon>
        <taxon>Fungi</taxon>
        <taxon>Fungi incertae sedis</taxon>
        <taxon>Mucoromycota</taxon>
        <taxon>Glomeromycotina</taxon>
        <taxon>Glomeromycetes</taxon>
        <taxon>Glomerales</taxon>
        <taxon>Glomeraceae</taxon>
        <taxon>Rhizophagus</taxon>
    </lineage>
</organism>
<protein>
    <recommendedName>
        <fullName evidence="1">Plasmid replication protein RepL domain-containing protein</fullName>
    </recommendedName>
</protein>